<proteinExistence type="inferred from homology"/>
<dbReference type="Gene3D" id="6.20.50.140">
    <property type="match status" value="1"/>
</dbReference>
<dbReference type="SUPFAM" id="SSF111369">
    <property type="entry name" value="HlyD-like secretion proteins"/>
    <property type="match status" value="1"/>
</dbReference>
<gene>
    <name evidence="4" type="ORF">SAMN02927921_03413</name>
</gene>
<dbReference type="Proteomes" id="UP000182248">
    <property type="component" value="Unassembled WGS sequence"/>
</dbReference>
<evidence type="ECO:0000256" key="1">
    <source>
        <dbReference type="ARBA" id="ARBA00009477"/>
    </source>
</evidence>
<comment type="similarity">
    <text evidence="1">Belongs to the membrane fusion protein (MFP) (TC 8.A.1) family.</text>
</comment>
<dbReference type="Gene3D" id="2.40.50.100">
    <property type="match status" value="1"/>
</dbReference>
<dbReference type="AlphaFoldDB" id="A0A1K1RDS1"/>
<dbReference type="InterPro" id="IPR006143">
    <property type="entry name" value="RND_pump_MFP"/>
</dbReference>
<dbReference type="RefSeq" id="WP_072318638.1">
    <property type="nucleotide sequence ID" value="NZ_FPJE01000023.1"/>
</dbReference>
<name>A0A1K1RDS1_9FLAO</name>
<dbReference type="STRING" id="1150368.SAMN02927921_03413"/>
<dbReference type="InterPro" id="IPR058625">
    <property type="entry name" value="MdtA-like_BSH"/>
</dbReference>
<sequence length="375" mass="40990">MKVLKYIGIGVLIIGALFAAAYFIKSNSKPPVTYETETAFRTTIEEKTVATGKVIPEDEVAIKPQISGIIGEILVEEGDQLQAGDLIAKIKVVPNEQTLNTARGRVSNAKIALGNAKIEYDRNKILVDKGVISSQEFNTIELTYNQAKQELSNAESDLQIIRLGSAGGSTSANTNVKATIAGTVLEIPVKIGDQVIESNNFNDGTTIASIADLSKMIFEGMVDEAEVGKLKVGEPLTISFGAIPDKEFRGELKFVAPKWNEEEETTSGVVQFKIEADVFMEDGYFIRAGYSANASLILDKKEDVLAIKEALLQFDRETEKPYVEVETGDQKFERRDVETGISDGLNIEIVSGISENDKIKIWNKTEAVKKDASNR</sequence>
<accession>A0A1K1RDS1</accession>
<evidence type="ECO:0000256" key="2">
    <source>
        <dbReference type="SAM" id="Phobius"/>
    </source>
</evidence>
<protein>
    <submittedName>
        <fullName evidence="4">HlyD family secretion protein</fullName>
    </submittedName>
</protein>
<dbReference type="Pfam" id="PF25917">
    <property type="entry name" value="BSH_RND"/>
    <property type="match status" value="1"/>
</dbReference>
<organism evidence="4 5">
    <name type="scientific">Sinomicrobium oceani</name>
    <dbReference type="NCBI Taxonomy" id="1150368"/>
    <lineage>
        <taxon>Bacteria</taxon>
        <taxon>Pseudomonadati</taxon>
        <taxon>Bacteroidota</taxon>
        <taxon>Flavobacteriia</taxon>
        <taxon>Flavobacteriales</taxon>
        <taxon>Flavobacteriaceae</taxon>
        <taxon>Sinomicrobium</taxon>
    </lineage>
</organism>
<keyword evidence="2" id="KW-1133">Transmembrane helix</keyword>
<dbReference type="PANTHER" id="PTHR30469:SF33">
    <property type="entry name" value="SLR1207 PROTEIN"/>
    <property type="match status" value="1"/>
</dbReference>
<keyword evidence="2" id="KW-0472">Membrane</keyword>
<dbReference type="NCBIfam" id="TIGR01730">
    <property type="entry name" value="RND_mfp"/>
    <property type="match status" value="1"/>
</dbReference>
<feature type="domain" description="Multidrug resistance protein MdtA-like barrel-sandwich hybrid" evidence="3">
    <location>
        <begin position="59"/>
        <end position="199"/>
    </location>
</feature>
<evidence type="ECO:0000259" key="3">
    <source>
        <dbReference type="Pfam" id="PF25917"/>
    </source>
</evidence>
<dbReference type="GO" id="GO:0015562">
    <property type="term" value="F:efflux transmembrane transporter activity"/>
    <property type="evidence" value="ECO:0007669"/>
    <property type="project" value="TreeGrafter"/>
</dbReference>
<dbReference type="OrthoDB" id="9809068at2"/>
<keyword evidence="5" id="KW-1185">Reference proteome</keyword>
<evidence type="ECO:0000313" key="4">
    <source>
        <dbReference type="EMBL" id="SFW70020.1"/>
    </source>
</evidence>
<keyword evidence="2" id="KW-0812">Transmembrane</keyword>
<evidence type="ECO:0000313" key="5">
    <source>
        <dbReference type="Proteomes" id="UP000182248"/>
    </source>
</evidence>
<dbReference type="Gene3D" id="1.10.287.470">
    <property type="entry name" value="Helix hairpin bin"/>
    <property type="match status" value="1"/>
</dbReference>
<dbReference type="EMBL" id="FPJE01000023">
    <property type="protein sequence ID" value="SFW70020.1"/>
    <property type="molecule type" value="Genomic_DNA"/>
</dbReference>
<feature type="transmembrane region" description="Helical" evidence="2">
    <location>
        <begin position="6"/>
        <end position="24"/>
    </location>
</feature>
<reference evidence="4 5" key="1">
    <citation type="submission" date="2016-11" db="EMBL/GenBank/DDBJ databases">
        <authorList>
            <person name="Jaros S."/>
            <person name="Januszkiewicz K."/>
            <person name="Wedrychowicz H."/>
        </authorList>
    </citation>
    <scope>NUCLEOTIDE SEQUENCE [LARGE SCALE GENOMIC DNA]</scope>
    <source>
        <strain evidence="4 5">CGMCC 1.12145</strain>
    </source>
</reference>
<dbReference type="PANTHER" id="PTHR30469">
    <property type="entry name" value="MULTIDRUG RESISTANCE PROTEIN MDTA"/>
    <property type="match status" value="1"/>
</dbReference>
<dbReference type="Gene3D" id="2.40.30.170">
    <property type="match status" value="1"/>
</dbReference>
<dbReference type="GO" id="GO:1990281">
    <property type="term" value="C:efflux pump complex"/>
    <property type="evidence" value="ECO:0007669"/>
    <property type="project" value="TreeGrafter"/>
</dbReference>